<feature type="compositionally biased region" description="Basic and acidic residues" evidence="1">
    <location>
        <begin position="54"/>
        <end position="68"/>
    </location>
</feature>
<evidence type="ECO:0008006" key="4">
    <source>
        <dbReference type="Google" id="ProtNLM"/>
    </source>
</evidence>
<gene>
    <name evidence="2" type="ORF">CLV72_106179</name>
</gene>
<dbReference type="OrthoDB" id="3268477at2"/>
<comment type="caution">
    <text evidence="2">The sequence shown here is derived from an EMBL/GenBank/DDBJ whole genome shotgun (WGS) entry which is preliminary data.</text>
</comment>
<proteinExistence type="predicted"/>
<accession>A0A2T0Q0E6</accession>
<evidence type="ECO:0000313" key="2">
    <source>
        <dbReference type="EMBL" id="PRX97143.1"/>
    </source>
</evidence>
<evidence type="ECO:0000256" key="1">
    <source>
        <dbReference type="SAM" id="MobiDB-lite"/>
    </source>
</evidence>
<sequence length="68" mass="7846">MAEAPGVRSGDYDWWYCLKHMRVERGPGCADKWRMGPYATEAEAANALNTAAQRNEEWDRAERREQAD</sequence>
<feature type="region of interest" description="Disordered" evidence="1">
    <location>
        <begin position="47"/>
        <end position="68"/>
    </location>
</feature>
<dbReference type="RefSeq" id="WP_106248936.1">
    <property type="nucleotide sequence ID" value="NZ_PVZC01000006.1"/>
</dbReference>
<dbReference type="Proteomes" id="UP000237846">
    <property type="component" value="Unassembled WGS sequence"/>
</dbReference>
<reference evidence="2 3" key="1">
    <citation type="submission" date="2018-03" db="EMBL/GenBank/DDBJ databases">
        <title>Genomic Encyclopedia of Archaeal and Bacterial Type Strains, Phase II (KMG-II): from individual species to whole genera.</title>
        <authorList>
            <person name="Goeker M."/>
        </authorList>
    </citation>
    <scope>NUCLEOTIDE SEQUENCE [LARGE SCALE GENOMIC DNA]</scope>
    <source>
        <strain evidence="2 3">DSM 45601</strain>
    </source>
</reference>
<protein>
    <recommendedName>
        <fullName evidence="4">SPOR domain-containing protein</fullName>
    </recommendedName>
</protein>
<organism evidence="2 3">
    <name type="scientific">Allonocardiopsis opalescens</name>
    <dbReference type="NCBI Taxonomy" id="1144618"/>
    <lineage>
        <taxon>Bacteria</taxon>
        <taxon>Bacillati</taxon>
        <taxon>Actinomycetota</taxon>
        <taxon>Actinomycetes</taxon>
        <taxon>Streptosporangiales</taxon>
        <taxon>Allonocardiopsis</taxon>
    </lineage>
</organism>
<name>A0A2T0Q0E6_9ACTN</name>
<evidence type="ECO:0000313" key="3">
    <source>
        <dbReference type="Proteomes" id="UP000237846"/>
    </source>
</evidence>
<dbReference type="AlphaFoldDB" id="A0A2T0Q0E6"/>
<dbReference type="EMBL" id="PVZC01000006">
    <property type="protein sequence ID" value="PRX97143.1"/>
    <property type="molecule type" value="Genomic_DNA"/>
</dbReference>
<keyword evidence="3" id="KW-1185">Reference proteome</keyword>